<sequence length="387" mass="43604">MRVQIWCLVFTLGVAWANPLMTVMRRRFTFSEPMLHISNCLYIQTSYCMTTRFPVVLFPRPLLCVLPNAHFTEFLSEEAKNKTCLGVKRIIIDTNTTSSSTEILDLSLIEFMAGVQEVFGITMALFRFHPPPLTPNADSCVITHNMRNKNFKIYDTWTGETVTELRMYPLYITVSVHSDHKITVCPYDNGLPLRCNGHVVGLLSEVSGDYCSKVSVFDCAKKCRVLKPESEVQLRYTNLIHPSFFYLINSTGSNWIDEINFLDGGATSKNRPQEPEPKPNNTSDSHPPKNPDDKPSQTTPKESSSAPNGNPTTNNDIPKSPQKEPSPQNTTPKKSESTNTPDDEDDNKSTTKDGEGNPDKIHEREEKVVRLNSTQNTRLSQRVKAKS</sequence>
<organism evidence="3 4">
    <name type="scientific">Tribolium castaneum</name>
    <name type="common">Red flour beetle</name>
    <dbReference type="NCBI Taxonomy" id="7070"/>
    <lineage>
        <taxon>Eukaryota</taxon>
        <taxon>Metazoa</taxon>
        <taxon>Ecdysozoa</taxon>
        <taxon>Arthropoda</taxon>
        <taxon>Hexapoda</taxon>
        <taxon>Insecta</taxon>
        <taxon>Pterygota</taxon>
        <taxon>Neoptera</taxon>
        <taxon>Endopterygota</taxon>
        <taxon>Coleoptera</taxon>
        <taxon>Polyphaga</taxon>
        <taxon>Cucujiformia</taxon>
        <taxon>Tenebrionidae</taxon>
        <taxon>Tenebrionidae incertae sedis</taxon>
        <taxon>Tribolium</taxon>
    </lineage>
</organism>
<dbReference type="InParanoid" id="D6WN18"/>
<feature type="compositionally biased region" description="Basic and acidic residues" evidence="1">
    <location>
        <begin position="286"/>
        <end position="295"/>
    </location>
</feature>
<evidence type="ECO:0000313" key="3">
    <source>
        <dbReference type="EMBL" id="EFA03249.1"/>
    </source>
</evidence>
<gene>
    <name evidence="3" type="primary">AUGUSTUS-3.0.2_13183</name>
    <name evidence="3" type="ORF">TcasGA2_TC013183</name>
</gene>
<evidence type="ECO:0000313" key="4">
    <source>
        <dbReference type="Proteomes" id="UP000007266"/>
    </source>
</evidence>
<evidence type="ECO:0000256" key="2">
    <source>
        <dbReference type="SAM" id="SignalP"/>
    </source>
</evidence>
<feature type="compositionally biased region" description="Basic and acidic residues" evidence="1">
    <location>
        <begin position="347"/>
        <end position="369"/>
    </location>
</feature>
<evidence type="ECO:0000256" key="1">
    <source>
        <dbReference type="SAM" id="MobiDB-lite"/>
    </source>
</evidence>
<keyword evidence="4" id="KW-1185">Reference proteome</keyword>
<dbReference type="EMBL" id="KQ971343">
    <property type="protein sequence ID" value="EFA03249.1"/>
    <property type="molecule type" value="Genomic_DNA"/>
</dbReference>
<keyword evidence="2" id="KW-0732">Signal</keyword>
<feature type="chain" id="PRO_5003089952" evidence="2">
    <location>
        <begin position="18"/>
        <end position="387"/>
    </location>
</feature>
<reference evidence="3 4" key="1">
    <citation type="journal article" date="2008" name="Nature">
        <title>The genome of the model beetle and pest Tribolium castaneum.</title>
        <authorList>
            <consortium name="Tribolium Genome Sequencing Consortium"/>
            <person name="Richards S."/>
            <person name="Gibbs R.A."/>
            <person name="Weinstock G.M."/>
            <person name="Brown S.J."/>
            <person name="Denell R."/>
            <person name="Beeman R.W."/>
            <person name="Gibbs R."/>
            <person name="Beeman R.W."/>
            <person name="Brown S.J."/>
            <person name="Bucher G."/>
            <person name="Friedrich M."/>
            <person name="Grimmelikhuijzen C.J."/>
            <person name="Klingler M."/>
            <person name="Lorenzen M."/>
            <person name="Richards S."/>
            <person name="Roth S."/>
            <person name="Schroder R."/>
            <person name="Tautz D."/>
            <person name="Zdobnov E.M."/>
            <person name="Muzny D."/>
            <person name="Gibbs R.A."/>
            <person name="Weinstock G.M."/>
            <person name="Attaway T."/>
            <person name="Bell S."/>
            <person name="Buhay C.J."/>
            <person name="Chandrabose M.N."/>
            <person name="Chavez D."/>
            <person name="Clerk-Blankenburg K.P."/>
            <person name="Cree A."/>
            <person name="Dao M."/>
            <person name="Davis C."/>
            <person name="Chacko J."/>
            <person name="Dinh H."/>
            <person name="Dugan-Rocha S."/>
            <person name="Fowler G."/>
            <person name="Garner T.T."/>
            <person name="Garnes J."/>
            <person name="Gnirke A."/>
            <person name="Hawes A."/>
            <person name="Hernandez J."/>
            <person name="Hines S."/>
            <person name="Holder M."/>
            <person name="Hume J."/>
            <person name="Jhangiani S.N."/>
            <person name="Joshi V."/>
            <person name="Khan Z.M."/>
            <person name="Jackson L."/>
            <person name="Kovar C."/>
            <person name="Kowis A."/>
            <person name="Lee S."/>
            <person name="Lewis L.R."/>
            <person name="Margolis J."/>
            <person name="Morgan M."/>
            <person name="Nazareth L.V."/>
            <person name="Nguyen N."/>
            <person name="Okwuonu G."/>
            <person name="Parker D."/>
            <person name="Richards S."/>
            <person name="Ruiz S.J."/>
            <person name="Santibanez J."/>
            <person name="Savard J."/>
            <person name="Scherer S.E."/>
            <person name="Schneider B."/>
            <person name="Sodergren E."/>
            <person name="Tautz D."/>
            <person name="Vattahil S."/>
            <person name="Villasana D."/>
            <person name="White C.S."/>
            <person name="Wright R."/>
            <person name="Park Y."/>
            <person name="Beeman R.W."/>
            <person name="Lord J."/>
            <person name="Oppert B."/>
            <person name="Lorenzen M."/>
            <person name="Brown S."/>
            <person name="Wang L."/>
            <person name="Savard J."/>
            <person name="Tautz D."/>
            <person name="Richards S."/>
            <person name="Weinstock G."/>
            <person name="Gibbs R.A."/>
            <person name="Liu Y."/>
            <person name="Worley K."/>
            <person name="Weinstock G."/>
            <person name="Elsik C.G."/>
            <person name="Reese J.T."/>
            <person name="Elhaik E."/>
            <person name="Landan G."/>
            <person name="Graur D."/>
            <person name="Arensburger P."/>
            <person name="Atkinson P."/>
            <person name="Beeman R.W."/>
            <person name="Beidler J."/>
            <person name="Brown S.J."/>
            <person name="Demuth J.P."/>
            <person name="Drury D.W."/>
            <person name="Du Y.Z."/>
            <person name="Fujiwara H."/>
            <person name="Lorenzen M."/>
            <person name="Maselli V."/>
            <person name="Osanai M."/>
            <person name="Park Y."/>
            <person name="Robertson H.M."/>
            <person name="Tu Z."/>
            <person name="Wang J.J."/>
            <person name="Wang S."/>
            <person name="Richards S."/>
            <person name="Song H."/>
            <person name="Zhang L."/>
            <person name="Sodergren E."/>
            <person name="Werner D."/>
            <person name="Stanke M."/>
            <person name="Morgenstern B."/>
            <person name="Solovyev V."/>
            <person name="Kosarev P."/>
            <person name="Brown G."/>
            <person name="Chen H.C."/>
            <person name="Ermolaeva O."/>
            <person name="Hlavina W."/>
            <person name="Kapustin Y."/>
            <person name="Kiryutin B."/>
            <person name="Kitts P."/>
            <person name="Maglott D."/>
            <person name="Pruitt K."/>
            <person name="Sapojnikov V."/>
            <person name="Souvorov A."/>
            <person name="Mackey A.J."/>
            <person name="Waterhouse R.M."/>
            <person name="Wyder S."/>
            <person name="Zdobnov E.M."/>
            <person name="Zdobnov E.M."/>
            <person name="Wyder S."/>
            <person name="Kriventseva E.V."/>
            <person name="Kadowaki T."/>
            <person name="Bork P."/>
            <person name="Aranda M."/>
            <person name="Bao R."/>
            <person name="Beermann A."/>
            <person name="Berns N."/>
            <person name="Bolognesi R."/>
            <person name="Bonneton F."/>
            <person name="Bopp D."/>
            <person name="Brown S.J."/>
            <person name="Bucher G."/>
            <person name="Butts T."/>
            <person name="Chaumot A."/>
            <person name="Denell R.E."/>
            <person name="Ferrier D.E."/>
            <person name="Friedrich M."/>
            <person name="Gordon C.M."/>
            <person name="Jindra M."/>
            <person name="Klingler M."/>
            <person name="Lan Q."/>
            <person name="Lattorff H.M."/>
            <person name="Laudet V."/>
            <person name="von Levetsow C."/>
            <person name="Liu Z."/>
            <person name="Lutz R."/>
            <person name="Lynch J.A."/>
            <person name="da Fonseca R.N."/>
            <person name="Posnien N."/>
            <person name="Reuter R."/>
            <person name="Roth S."/>
            <person name="Savard J."/>
            <person name="Schinko J.B."/>
            <person name="Schmitt C."/>
            <person name="Schoppmeier M."/>
            <person name="Schroder R."/>
            <person name="Shippy T.D."/>
            <person name="Simonnet F."/>
            <person name="Marques-Souza H."/>
            <person name="Tautz D."/>
            <person name="Tomoyasu Y."/>
            <person name="Trauner J."/>
            <person name="Van der Zee M."/>
            <person name="Vervoort M."/>
            <person name="Wittkopp N."/>
            <person name="Wimmer E.A."/>
            <person name="Yang X."/>
            <person name="Jones A.K."/>
            <person name="Sattelle D.B."/>
            <person name="Ebert P.R."/>
            <person name="Nelson D."/>
            <person name="Scott J.G."/>
            <person name="Beeman R.W."/>
            <person name="Muthukrishnan S."/>
            <person name="Kramer K.J."/>
            <person name="Arakane Y."/>
            <person name="Beeman R.W."/>
            <person name="Zhu Q."/>
            <person name="Hogenkamp D."/>
            <person name="Dixit R."/>
            <person name="Oppert B."/>
            <person name="Jiang H."/>
            <person name="Zou Z."/>
            <person name="Marshall J."/>
            <person name="Elpidina E."/>
            <person name="Vinokurov K."/>
            <person name="Oppert C."/>
            <person name="Zou Z."/>
            <person name="Evans J."/>
            <person name="Lu Z."/>
            <person name="Zhao P."/>
            <person name="Sumathipala N."/>
            <person name="Altincicek B."/>
            <person name="Vilcinskas A."/>
            <person name="Williams M."/>
            <person name="Hultmark D."/>
            <person name="Hetru C."/>
            <person name="Jiang H."/>
            <person name="Grimmelikhuijzen C.J."/>
            <person name="Hauser F."/>
            <person name="Cazzamali G."/>
            <person name="Williamson M."/>
            <person name="Park Y."/>
            <person name="Li B."/>
            <person name="Tanaka Y."/>
            <person name="Predel R."/>
            <person name="Neupert S."/>
            <person name="Schachtner J."/>
            <person name="Verleyen P."/>
            <person name="Raible F."/>
            <person name="Bork P."/>
            <person name="Friedrich M."/>
            <person name="Walden K.K."/>
            <person name="Robertson H.M."/>
            <person name="Angeli S."/>
            <person name="Foret S."/>
            <person name="Bucher G."/>
            <person name="Schuetz S."/>
            <person name="Maleszka R."/>
            <person name="Wimmer E.A."/>
            <person name="Beeman R.W."/>
            <person name="Lorenzen M."/>
            <person name="Tomoyasu Y."/>
            <person name="Miller S.C."/>
            <person name="Grossmann D."/>
            <person name="Bucher G."/>
        </authorList>
    </citation>
    <scope>NUCLEOTIDE SEQUENCE [LARGE SCALE GENOMIC DNA]</scope>
    <source>
        <strain evidence="3 4">Georgia GA2</strain>
    </source>
</reference>
<feature type="compositionally biased region" description="Polar residues" evidence="1">
    <location>
        <begin position="296"/>
        <end position="340"/>
    </location>
</feature>
<protein>
    <submittedName>
        <fullName evidence="3">Uncharacterized protein</fullName>
    </submittedName>
</protein>
<feature type="compositionally biased region" description="Polar residues" evidence="1">
    <location>
        <begin position="371"/>
        <end position="380"/>
    </location>
</feature>
<accession>D6WN18</accession>
<feature type="region of interest" description="Disordered" evidence="1">
    <location>
        <begin position="266"/>
        <end position="387"/>
    </location>
</feature>
<reference evidence="3 4" key="2">
    <citation type="journal article" date="2010" name="Nucleic Acids Res.">
        <title>BeetleBase in 2010: revisions to provide comprehensive genomic information for Tribolium castaneum.</title>
        <authorList>
            <person name="Kim H.S."/>
            <person name="Murphy T."/>
            <person name="Xia J."/>
            <person name="Caragea D."/>
            <person name="Park Y."/>
            <person name="Beeman R.W."/>
            <person name="Lorenzen M.D."/>
            <person name="Butcher S."/>
            <person name="Manak J.R."/>
            <person name="Brown S.J."/>
        </authorList>
    </citation>
    <scope>GENOME REANNOTATION</scope>
    <source>
        <strain evidence="3 4">Georgia GA2</strain>
    </source>
</reference>
<name>D6WN18_TRICA</name>
<dbReference type="HOGENOM" id="CLU_714424_0_0_1"/>
<proteinExistence type="predicted"/>
<feature type="signal peptide" evidence="2">
    <location>
        <begin position="1"/>
        <end position="17"/>
    </location>
</feature>
<dbReference type="Proteomes" id="UP000007266">
    <property type="component" value="Linkage group 5"/>
</dbReference>
<dbReference type="AlphaFoldDB" id="D6WN18"/>